<evidence type="ECO:0000259" key="2">
    <source>
        <dbReference type="Pfam" id="PF20434"/>
    </source>
</evidence>
<dbReference type="Proteomes" id="UP001383192">
    <property type="component" value="Unassembled WGS sequence"/>
</dbReference>
<dbReference type="EMBL" id="JAYKXP010000049">
    <property type="protein sequence ID" value="KAK7036797.1"/>
    <property type="molecule type" value="Genomic_DNA"/>
</dbReference>
<name>A0AAW0CBM3_9AGAR</name>
<organism evidence="3 4">
    <name type="scientific">Paramarasmius palmivorus</name>
    <dbReference type="NCBI Taxonomy" id="297713"/>
    <lineage>
        <taxon>Eukaryota</taxon>
        <taxon>Fungi</taxon>
        <taxon>Dikarya</taxon>
        <taxon>Basidiomycota</taxon>
        <taxon>Agaricomycotina</taxon>
        <taxon>Agaricomycetes</taxon>
        <taxon>Agaricomycetidae</taxon>
        <taxon>Agaricales</taxon>
        <taxon>Marasmiineae</taxon>
        <taxon>Marasmiaceae</taxon>
        <taxon>Paramarasmius</taxon>
    </lineage>
</organism>
<dbReference type="InterPro" id="IPR050300">
    <property type="entry name" value="GDXG_lipolytic_enzyme"/>
</dbReference>
<dbReference type="Gene3D" id="3.40.50.1820">
    <property type="entry name" value="alpha/beta hydrolase"/>
    <property type="match status" value="1"/>
</dbReference>
<dbReference type="InterPro" id="IPR049492">
    <property type="entry name" value="BD-FAE-like_dom"/>
</dbReference>
<sequence length="309" mass="34202">MDQVAQLTIRDLPDVVFPTVRIFVSVLEGIREAITSTKRRTFKYGETDRHQMDVYYPHLNGSQTNKFPVLFFVYGGGFASGSRNLPSPIDLAYANLATYFTKKGFITVIPDYRLLPDVVFPDPAQDVLDAILFTAKRLQVVHYDGVEGDLDNIFLMGHSAGAVNVATVLLHPDMSPAISKVNVRGAVLISGPYDNDPKEAPTASPDVVDKFFGGLEAMKKNCPMGLLKAYPGEQLGKLPRFLLIEAENDPDAFKVVGESFRQTLEELTQQKVTKIIGDRHNHISLTLALETGEGEEWAQEATDWMKAVV</sequence>
<comment type="caution">
    <text evidence="3">The sequence shown here is derived from an EMBL/GenBank/DDBJ whole genome shotgun (WGS) entry which is preliminary data.</text>
</comment>
<evidence type="ECO:0000256" key="1">
    <source>
        <dbReference type="ARBA" id="ARBA00022801"/>
    </source>
</evidence>
<dbReference type="InterPro" id="IPR029058">
    <property type="entry name" value="AB_hydrolase_fold"/>
</dbReference>
<protein>
    <recommendedName>
        <fullName evidence="2">BD-FAE-like domain-containing protein</fullName>
    </recommendedName>
</protein>
<evidence type="ECO:0000313" key="4">
    <source>
        <dbReference type="Proteomes" id="UP001383192"/>
    </source>
</evidence>
<reference evidence="3 4" key="1">
    <citation type="submission" date="2024-01" db="EMBL/GenBank/DDBJ databases">
        <title>A draft genome for a cacao thread blight-causing isolate of Paramarasmius palmivorus.</title>
        <authorList>
            <person name="Baruah I.K."/>
            <person name="Bukari Y."/>
            <person name="Amoako-Attah I."/>
            <person name="Meinhardt L.W."/>
            <person name="Bailey B.A."/>
            <person name="Cohen S.P."/>
        </authorList>
    </citation>
    <scope>NUCLEOTIDE SEQUENCE [LARGE SCALE GENOMIC DNA]</scope>
    <source>
        <strain evidence="3 4">GH-12</strain>
    </source>
</reference>
<gene>
    <name evidence="3" type="ORF">VNI00_011463</name>
</gene>
<keyword evidence="4" id="KW-1185">Reference proteome</keyword>
<feature type="domain" description="BD-FAE-like" evidence="2">
    <location>
        <begin position="52"/>
        <end position="162"/>
    </location>
</feature>
<dbReference type="SUPFAM" id="SSF53474">
    <property type="entry name" value="alpha/beta-Hydrolases"/>
    <property type="match status" value="1"/>
</dbReference>
<proteinExistence type="predicted"/>
<dbReference type="AlphaFoldDB" id="A0AAW0CBM3"/>
<accession>A0AAW0CBM3</accession>
<keyword evidence="1" id="KW-0378">Hydrolase</keyword>
<dbReference type="GO" id="GO:0016787">
    <property type="term" value="F:hydrolase activity"/>
    <property type="evidence" value="ECO:0007669"/>
    <property type="project" value="UniProtKB-KW"/>
</dbReference>
<evidence type="ECO:0000313" key="3">
    <source>
        <dbReference type="EMBL" id="KAK7036797.1"/>
    </source>
</evidence>
<dbReference type="Pfam" id="PF20434">
    <property type="entry name" value="BD-FAE"/>
    <property type="match status" value="1"/>
</dbReference>
<dbReference type="PANTHER" id="PTHR48081">
    <property type="entry name" value="AB HYDROLASE SUPERFAMILY PROTEIN C4A8.06C"/>
    <property type="match status" value="1"/>
</dbReference>